<dbReference type="OrthoDB" id="105697at2157"/>
<dbReference type="PRINTS" id="PR01438">
    <property type="entry name" value="UNVRSLSTRESS"/>
</dbReference>
<reference evidence="3 4" key="2">
    <citation type="journal article" date="2014" name="Int. J. Syst. Evol. Microbiol.">
        <title>Methanobacterium paludis sp. nov. and a novel strain of Methanobacterium lacus isolated from northern peatlands.</title>
        <authorList>
            <person name="Cadillo-Quiroz H."/>
            <person name="Brauer S.L."/>
            <person name="Goodson N."/>
            <person name="Yavitt J.B."/>
            <person name="Zinder S.H."/>
        </authorList>
    </citation>
    <scope>NUCLEOTIDE SEQUENCE [LARGE SCALE GENOMIC DNA]</scope>
    <source>
        <strain evidence="3 4">AL-21</strain>
    </source>
</reference>
<dbReference type="InterPro" id="IPR006015">
    <property type="entry name" value="Universal_stress_UspA"/>
</dbReference>
<dbReference type="Proteomes" id="UP000007490">
    <property type="component" value="Chromosome"/>
</dbReference>
<dbReference type="SUPFAM" id="SSF52402">
    <property type="entry name" value="Adenine nucleotide alpha hydrolases-like"/>
    <property type="match status" value="1"/>
</dbReference>
<dbReference type="KEGG" id="mel:Metbo_1087"/>
<dbReference type="RefSeq" id="WP_013644683.1">
    <property type="nucleotide sequence ID" value="NC_015216.1"/>
</dbReference>
<evidence type="ECO:0000256" key="1">
    <source>
        <dbReference type="ARBA" id="ARBA00008791"/>
    </source>
</evidence>
<sequence length="148" mass="16293">MHKKILLPTDGSENAIKAGEHAISLADMSGAEIIILNVIDTSYLDAIPQPEVREDVDEELRNDMKNAVKKFEETIEENQCSGTCKNINFKVLLKEGNPADVILKTIDDEGIDQVIMGKSGKQGLEKFLLGRTTDKIVKESKVPVNVIS</sequence>
<evidence type="ECO:0000259" key="2">
    <source>
        <dbReference type="Pfam" id="PF00582"/>
    </source>
</evidence>
<evidence type="ECO:0000313" key="4">
    <source>
        <dbReference type="Proteomes" id="UP000007490"/>
    </source>
</evidence>
<dbReference type="PANTHER" id="PTHR46268:SF6">
    <property type="entry name" value="UNIVERSAL STRESS PROTEIN UP12"/>
    <property type="match status" value="1"/>
</dbReference>
<evidence type="ECO:0000313" key="3">
    <source>
        <dbReference type="EMBL" id="ADZ09332.1"/>
    </source>
</evidence>
<keyword evidence="4" id="KW-1185">Reference proteome</keyword>
<dbReference type="HOGENOM" id="CLU_049301_11_1_2"/>
<dbReference type="Gene3D" id="3.40.50.620">
    <property type="entry name" value="HUPs"/>
    <property type="match status" value="1"/>
</dbReference>
<gene>
    <name evidence="3" type="ordered locus">Metbo_1087</name>
</gene>
<dbReference type="EMBL" id="CP002551">
    <property type="protein sequence ID" value="ADZ09332.1"/>
    <property type="molecule type" value="Genomic_DNA"/>
</dbReference>
<dbReference type="GeneID" id="10277536"/>
<dbReference type="CDD" id="cd00293">
    <property type="entry name" value="USP-like"/>
    <property type="match status" value="1"/>
</dbReference>
<dbReference type="PANTHER" id="PTHR46268">
    <property type="entry name" value="STRESS RESPONSE PROTEIN NHAX"/>
    <property type="match status" value="1"/>
</dbReference>
<dbReference type="AlphaFoldDB" id="F0T5T9"/>
<organism evidence="3 4">
    <name type="scientific">Methanobacterium lacus (strain AL-21)</name>
    <dbReference type="NCBI Taxonomy" id="877455"/>
    <lineage>
        <taxon>Archaea</taxon>
        <taxon>Methanobacteriati</taxon>
        <taxon>Methanobacteriota</taxon>
        <taxon>Methanomada group</taxon>
        <taxon>Methanobacteria</taxon>
        <taxon>Methanobacteriales</taxon>
        <taxon>Methanobacteriaceae</taxon>
        <taxon>Methanobacterium</taxon>
    </lineage>
</organism>
<dbReference type="STRING" id="877455.Metbo_1087"/>
<name>F0T5T9_METLA</name>
<proteinExistence type="inferred from homology"/>
<feature type="domain" description="UspA" evidence="2">
    <location>
        <begin position="1"/>
        <end position="147"/>
    </location>
</feature>
<reference evidence="4" key="1">
    <citation type="submission" date="2011-02" db="EMBL/GenBank/DDBJ databases">
        <title>Complete sequence of Methanobacterium sp. AL-21.</title>
        <authorList>
            <consortium name="US DOE Joint Genome Institute"/>
            <person name="Lucas S."/>
            <person name="Copeland A."/>
            <person name="Lapidus A."/>
            <person name="Cheng J.-F."/>
            <person name="Goodwin L."/>
            <person name="Pitluck S."/>
            <person name="Chertkov O."/>
            <person name="Detter J.C."/>
            <person name="Han C."/>
            <person name="Tapia R."/>
            <person name="Land M."/>
            <person name="Hauser L."/>
            <person name="Kyrpides N."/>
            <person name="Ivanova N."/>
            <person name="Mikhailova N."/>
            <person name="Pagani I."/>
            <person name="Cadillo-Quiroz H."/>
            <person name="Imachi H."/>
            <person name="Zinder S."/>
            <person name="Liu W."/>
            <person name="Woyke T."/>
        </authorList>
    </citation>
    <scope>NUCLEOTIDE SEQUENCE [LARGE SCALE GENOMIC DNA]</scope>
    <source>
        <strain evidence="4">AL-21</strain>
    </source>
</reference>
<protein>
    <submittedName>
        <fullName evidence="3">UspA domain-containing protein</fullName>
    </submittedName>
</protein>
<dbReference type="eggNOG" id="arCOG02053">
    <property type="taxonomic scope" value="Archaea"/>
</dbReference>
<dbReference type="Pfam" id="PF00582">
    <property type="entry name" value="Usp"/>
    <property type="match status" value="1"/>
</dbReference>
<dbReference type="InterPro" id="IPR006016">
    <property type="entry name" value="UspA"/>
</dbReference>
<dbReference type="InterPro" id="IPR014729">
    <property type="entry name" value="Rossmann-like_a/b/a_fold"/>
</dbReference>
<accession>F0T5T9</accession>
<comment type="similarity">
    <text evidence="1">Belongs to the universal stress protein A family.</text>
</comment>